<dbReference type="InterPro" id="IPR008030">
    <property type="entry name" value="NmrA-like"/>
</dbReference>
<dbReference type="Pfam" id="PF05368">
    <property type="entry name" value="NmrA"/>
    <property type="match status" value="1"/>
</dbReference>
<sequence length="253" mass="28409">MSKLLVVFGATSNQGALKEYVIRAITRNASNPAAQSVKERGAEIVQADMDDASTLPSALKGVHTVLLVTNTSYDGNTREVETRQAKATCEEAIKQGVQYIIWSNISHPFKISSGKLQHVEHFDDKAEIEQYIRGLPVKSAFYAPRSFMQNFFSKIAPKPTQIPLIDITDTEKWIGTTLAEPGKFEGKFFAATERLYSYNEITEIISKATGKTVTHKQIAEKNMKEEVKWTAKQARGHLTTLEEFLKKNPLKWE</sequence>
<evidence type="ECO:0000313" key="5">
    <source>
        <dbReference type="Proteomes" id="UP000800200"/>
    </source>
</evidence>
<evidence type="ECO:0000313" key="4">
    <source>
        <dbReference type="EMBL" id="KAF2191861.1"/>
    </source>
</evidence>
<name>A0A6A6EKL9_9PEZI</name>
<dbReference type="InterPro" id="IPR036291">
    <property type="entry name" value="NAD(P)-bd_dom_sf"/>
</dbReference>
<proteinExistence type="inferred from homology"/>
<keyword evidence="2" id="KW-0521">NADP</keyword>
<dbReference type="GO" id="GO:0005634">
    <property type="term" value="C:nucleus"/>
    <property type="evidence" value="ECO:0007669"/>
    <property type="project" value="TreeGrafter"/>
</dbReference>
<dbReference type="Gene3D" id="3.90.25.10">
    <property type="entry name" value="UDP-galactose 4-epimerase, domain 1"/>
    <property type="match status" value="1"/>
</dbReference>
<dbReference type="Proteomes" id="UP000800200">
    <property type="component" value="Unassembled WGS sequence"/>
</dbReference>
<dbReference type="SUPFAM" id="SSF51735">
    <property type="entry name" value="NAD(P)-binding Rossmann-fold domains"/>
    <property type="match status" value="1"/>
</dbReference>
<accession>A0A6A6EKL9</accession>
<protein>
    <submittedName>
        <fullName evidence="4">NAD(P)-binding protein</fullName>
    </submittedName>
</protein>
<feature type="domain" description="NmrA-like" evidence="3">
    <location>
        <begin position="2"/>
        <end position="246"/>
    </location>
</feature>
<evidence type="ECO:0000256" key="2">
    <source>
        <dbReference type="ARBA" id="ARBA00022857"/>
    </source>
</evidence>
<gene>
    <name evidence="4" type="ORF">K469DRAFT_732004</name>
</gene>
<comment type="similarity">
    <text evidence="1">Belongs to the NmrA-type oxidoreductase family.</text>
</comment>
<dbReference type="PANTHER" id="PTHR42748">
    <property type="entry name" value="NITROGEN METABOLITE REPRESSION PROTEIN NMRA FAMILY MEMBER"/>
    <property type="match status" value="1"/>
</dbReference>
<dbReference type="EMBL" id="ML994616">
    <property type="protein sequence ID" value="KAF2191861.1"/>
    <property type="molecule type" value="Genomic_DNA"/>
</dbReference>
<evidence type="ECO:0000259" key="3">
    <source>
        <dbReference type="Pfam" id="PF05368"/>
    </source>
</evidence>
<dbReference type="PANTHER" id="PTHR42748:SF11">
    <property type="entry name" value="NMRA-LIKE DOMAIN-CONTAINING PROTEIN"/>
    <property type="match status" value="1"/>
</dbReference>
<organism evidence="4 5">
    <name type="scientific">Zopfia rhizophila CBS 207.26</name>
    <dbReference type="NCBI Taxonomy" id="1314779"/>
    <lineage>
        <taxon>Eukaryota</taxon>
        <taxon>Fungi</taxon>
        <taxon>Dikarya</taxon>
        <taxon>Ascomycota</taxon>
        <taxon>Pezizomycotina</taxon>
        <taxon>Dothideomycetes</taxon>
        <taxon>Dothideomycetes incertae sedis</taxon>
        <taxon>Zopfiaceae</taxon>
        <taxon>Zopfia</taxon>
    </lineage>
</organism>
<dbReference type="InterPro" id="IPR051164">
    <property type="entry name" value="NmrA-like_oxidored"/>
</dbReference>
<dbReference type="Gene3D" id="3.40.50.720">
    <property type="entry name" value="NAD(P)-binding Rossmann-like Domain"/>
    <property type="match status" value="1"/>
</dbReference>
<evidence type="ECO:0000256" key="1">
    <source>
        <dbReference type="ARBA" id="ARBA00006328"/>
    </source>
</evidence>
<dbReference type="OrthoDB" id="300709at2759"/>
<reference evidence="4" key="1">
    <citation type="journal article" date="2020" name="Stud. Mycol.">
        <title>101 Dothideomycetes genomes: a test case for predicting lifestyles and emergence of pathogens.</title>
        <authorList>
            <person name="Haridas S."/>
            <person name="Albert R."/>
            <person name="Binder M."/>
            <person name="Bloem J."/>
            <person name="Labutti K."/>
            <person name="Salamov A."/>
            <person name="Andreopoulos B."/>
            <person name="Baker S."/>
            <person name="Barry K."/>
            <person name="Bills G."/>
            <person name="Bluhm B."/>
            <person name="Cannon C."/>
            <person name="Castanera R."/>
            <person name="Culley D."/>
            <person name="Daum C."/>
            <person name="Ezra D."/>
            <person name="Gonzalez J."/>
            <person name="Henrissat B."/>
            <person name="Kuo A."/>
            <person name="Liang C."/>
            <person name="Lipzen A."/>
            <person name="Lutzoni F."/>
            <person name="Magnuson J."/>
            <person name="Mondo S."/>
            <person name="Nolan M."/>
            <person name="Ohm R."/>
            <person name="Pangilinan J."/>
            <person name="Park H.-J."/>
            <person name="Ramirez L."/>
            <person name="Alfaro M."/>
            <person name="Sun H."/>
            <person name="Tritt A."/>
            <person name="Yoshinaga Y."/>
            <person name="Zwiers L.-H."/>
            <person name="Turgeon B."/>
            <person name="Goodwin S."/>
            <person name="Spatafora J."/>
            <person name="Crous P."/>
            <person name="Grigoriev I."/>
        </authorList>
    </citation>
    <scope>NUCLEOTIDE SEQUENCE</scope>
    <source>
        <strain evidence="4">CBS 207.26</strain>
    </source>
</reference>
<keyword evidence="5" id="KW-1185">Reference proteome</keyword>
<dbReference type="AlphaFoldDB" id="A0A6A6EKL9"/>